<dbReference type="AlphaFoldDB" id="A0A0C9M882"/>
<evidence type="ECO:0000313" key="2">
    <source>
        <dbReference type="Proteomes" id="UP000053815"/>
    </source>
</evidence>
<name>A0A0C9M882_9FUNG</name>
<dbReference type="Proteomes" id="UP000053815">
    <property type="component" value="Unassembled WGS sequence"/>
</dbReference>
<protein>
    <submittedName>
        <fullName evidence="1">Uncharacterized protein</fullName>
    </submittedName>
</protein>
<organism evidence="1">
    <name type="scientific">Mucor ambiguus</name>
    <dbReference type="NCBI Taxonomy" id="91626"/>
    <lineage>
        <taxon>Eukaryota</taxon>
        <taxon>Fungi</taxon>
        <taxon>Fungi incertae sedis</taxon>
        <taxon>Mucoromycota</taxon>
        <taxon>Mucoromycotina</taxon>
        <taxon>Mucoromycetes</taxon>
        <taxon>Mucorales</taxon>
        <taxon>Mucorineae</taxon>
        <taxon>Mucoraceae</taxon>
        <taxon>Mucor</taxon>
    </lineage>
</organism>
<proteinExistence type="predicted"/>
<dbReference type="EMBL" id="DF836415">
    <property type="protein sequence ID" value="GAN06526.1"/>
    <property type="molecule type" value="Genomic_DNA"/>
</dbReference>
<evidence type="ECO:0000313" key="1">
    <source>
        <dbReference type="EMBL" id="GAN06526.1"/>
    </source>
</evidence>
<dbReference type="OrthoDB" id="10429773at2759"/>
<keyword evidence="2" id="KW-1185">Reference proteome</keyword>
<reference evidence="1" key="1">
    <citation type="submission" date="2014-09" db="EMBL/GenBank/DDBJ databases">
        <title>Draft genome sequence of an oleaginous Mucoromycotina fungus Mucor ambiguus NBRC6742.</title>
        <authorList>
            <person name="Takeda I."/>
            <person name="Yamane N."/>
            <person name="Morita T."/>
            <person name="Tamano K."/>
            <person name="Machida M."/>
            <person name="Baker S."/>
            <person name="Koike H."/>
        </authorList>
    </citation>
    <scope>NUCLEOTIDE SEQUENCE</scope>
    <source>
        <strain evidence="1">NBRC 6742</strain>
    </source>
</reference>
<accession>A0A0C9M882</accession>
<sequence length="129" mass="14182">MNHVKAILPKVENEQSSSIGEDSRGFFNTKPAIECAAETYFEASTTAKKQKKISKILNDYANNLNWFSRLEGPTPALLKANQARKACKKRKLNKAETIVNYGNMVNLNNSTNHGSINVGGSPTELNPAE</sequence>
<gene>
    <name evidence="1" type="ORF">MAM1_0126d06010</name>
</gene>